<gene>
    <name evidence="3" type="ORF">M0R45_007734</name>
</gene>
<dbReference type="SUPFAM" id="SSF53756">
    <property type="entry name" value="UDP-Glycosyltransferase/glycogen phosphorylase"/>
    <property type="match status" value="1"/>
</dbReference>
<dbReference type="PANTHER" id="PTHR48047:SF81">
    <property type="entry name" value="GLYCOSYLTRANSFERASE"/>
    <property type="match status" value="1"/>
</dbReference>
<evidence type="ECO:0000313" key="4">
    <source>
        <dbReference type="Proteomes" id="UP001457282"/>
    </source>
</evidence>
<evidence type="ECO:0000256" key="2">
    <source>
        <dbReference type="ARBA" id="ARBA00022676"/>
    </source>
</evidence>
<comment type="similarity">
    <text evidence="1">Belongs to the UDP-glycosyltransferase family.</text>
</comment>
<dbReference type="Gene3D" id="3.40.50.2000">
    <property type="entry name" value="Glycogen Phosphorylase B"/>
    <property type="match status" value="2"/>
</dbReference>
<dbReference type="Proteomes" id="UP001457282">
    <property type="component" value="Unassembled WGS sequence"/>
</dbReference>
<accession>A0AAW1Y1M2</accession>
<keyword evidence="2" id="KW-0808">Transferase</keyword>
<reference evidence="3 4" key="1">
    <citation type="journal article" date="2023" name="G3 (Bethesda)">
        <title>A chromosome-length genome assembly and annotation of blackberry (Rubus argutus, cv. 'Hillquist').</title>
        <authorList>
            <person name="Bruna T."/>
            <person name="Aryal R."/>
            <person name="Dudchenko O."/>
            <person name="Sargent D.J."/>
            <person name="Mead D."/>
            <person name="Buti M."/>
            <person name="Cavallini A."/>
            <person name="Hytonen T."/>
            <person name="Andres J."/>
            <person name="Pham M."/>
            <person name="Weisz D."/>
            <person name="Mascagni F."/>
            <person name="Usai G."/>
            <person name="Natali L."/>
            <person name="Bassil N."/>
            <person name="Fernandez G.E."/>
            <person name="Lomsadze A."/>
            <person name="Armour M."/>
            <person name="Olukolu B."/>
            <person name="Poorten T."/>
            <person name="Britton C."/>
            <person name="Davik J."/>
            <person name="Ashrafi H."/>
            <person name="Aiden E.L."/>
            <person name="Borodovsky M."/>
            <person name="Worthington M."/>
        </authorList>
    </citation>
    <scope>NUCLEOTIDE SEQUENCE [LARGE SCALE GENOMIC DNA]</scope>
    <source>
        <strain evidence="3">PI 553951</strain>
    </source>
</reference>
<dbReference type="EMBL" id="JBEDUW010000002">
    <property type="protein sequence ID" value="KAK9942045.1"/>
    <property type="molecule type" value="Genomic_DNA"/>
</dbReference>
<name>A0AAW1Y1M2_RUBAR</name>
<protein>
    <submittedName>
        <fullName evidence="3">Uncharacterized protein</fullName>
    </submittedName>
</protein>
<proteinExistence type="inferred from homology"/>
<comment type="caution">
    <text evidence="3">The sequence shown here is derived from an EMBL/GenBank/DDBJ whole genome shotgun (WGS) entry which is preliminary data.</text>
</comment>
<dbReference type="AlphaFoldDB" id="A0AAW1Y1M2"/>
<keyword evidence="4" id="KW-1185">Reference proteome</keyword>
<evidence type="ECO:0000256" key="1">
    <source>
        <dbReference type="ARBA" id="ARBA00009995"/>
    </source>
</evidence>
<keyword evidence="2" id="KW-0328">Glycosyltransferase</keyword>
<dbReference type="PANTHER" id="PTHR48047">
    <property type="entry name" value="GLYCOSYLTRANSFERASE"/>
    <property type="match status" value="1"/>
</dbReference>
<sequence length="135" mass="15426">MLIISSMSWGKKAWGIGPVSLCNRNEADKAERGQAASVDEESLQWCLNWLDSQEPDSVVYISFGSLARLSYRQLIEIAHGLENSTHPFIWVIGKVFKSEQGNENHEDEENWLVGFEQRMKESKRGVVIRDGLLRF</sequence>
<organism evidence="3 4">
    <name type="scientific">Rubus argutus</name>
    <name type="common">Southern blackberry</name>
    <dbReference type="NCBI Taxonomy" id="59490"/>
    <lineage>
        <taxon>Eukaryota</taxon>
        <taxon>Viridiplantae</taxon>
        <taxon>Streptophyta</taxon>
        <taxon>Embryophyta</taxon>
        <taxon>Tracheophyta</taxon>
        <taxon>Spermatophyta</taxon>
        <taxon>Magnoliopsida</taxon>
        <taxon>eudicotyledons</taxon>
        <taxon>Gunneridae</taxon>
        <taxon>Pentapetalae</taxon>
        <taxon>rosids</taxon>
        <taxon>fabids</taxon>
        <taxon>Rosales</taxon>
        <taxon>Rosaceae</taxon>
        <taxon>Rosoideae</taxon>
        <taxon>Rosoideae incertae sedis</taxon>
        <taxon>Rubus</taxon>
    </lineage>
</organism>
<evidence type="ECO:0000313" key="3">
    <source>
        <dbReference type="EMBL" id="KAK9942045.1"/>
    </source>
</evidence>
<dbReference type="GO" id="GO:0035251">
    <property type="term" value="F:UDP-glucosyltransferase activity"/>
    <property type="evidence" value="ECO:0007669"/>
    <property type="project" value="TreeGrafter"/>
</dbReference>